<feature type="compositionally biased region" description="Polar residues" evidence="12">
    <location>
        <begin position="885"/>
        <end position="920"/>
    </location>
</feature>
<protein>
    <recommendedName>
        <fullName evidence="2">non-specific serine/threonine protein kinase</fullName>
        <ecNumber evidence="2">2.7.11.1</ecNumber>
    </recommendedName>
</protein>
<dbReference type="InterPro" id="IPR000014">
    <property type="entry name" value="PAS"/>
</dbReference>
<feature type="compositionally biased region" description="Low complexity" evidence="12">
    <location>
        <begin position="203"/>
        <end position="215"/>
    </location>
</feature>
<keyword evidence="5" id="KW-0597">Phosphoprotein</keyword>
<feature type="region of interest" description="Disordered" evidence="12">
    <location>
        <begin position="182"/>
        <end position="220"/>
    </location>
</feature>
<dbReference type="Gene3D" id="1.10.510.10">
    <property type="entry name" value="Transferase(Phosphotransferase) domain 1"/>
    <property type="match status" value="1"/>
</dbReference>
<evidence type="ECO:0000256" key="6">
    <source>
        <dbReference type="ARBA" id="ARBA00022679"/>
    </source>
</evidence>
<dbReference type="SUPFAM" id="SSF56112">
    <property type="entry name" value="Protein kinase-like (PK-like)"/>
    <property type="match status" value="1"/>
</dbReference>
<feature type="domain" description="Protein kinase" evidence="13">
    <location>
        <begin position="975"/>
        <end position="1235"/>
    </location>
</feature>
<dbReference type="Pfam" id="PF00069">
    <property type="entry name" value="Pkinase"/>
    <property type="match status" value="1"/>
</dbReference>
<evidence type="ECO:0000256" key="5">
    <source>
        <dbReference type="ARBA" id="ARBA00022553"/>
    </source>
</evidence>
<dbReference type="PROSITE" id="PS00108">
    <property type="entry name" value="PROTEIN_KINASE_ST"/>
    <property type="match status" value="1"/>
</dbReference>
<evidence type="ECO:0000256" key="2">
    <source>
        <dbReference type="ARBA" id="ARBA00012513"/>
    </source>
</evidence>
<dbReference type="FunFam" id="1.10.510.10:FF:000320">
    <property type="entry name" value="Serine/threonine protein kinase"/>
    <property type="match status" value="1"/>
</dbReference>
<dbReference type="GO" id="GO:0005829">
    <property type="term" value="C:cytosol"/>
    <property type="evidence" value="ECO:0007669"/>
    <property type="project" value="TreeGrafter"/>
</dbReference>
<sequence>MGPAFNPDGKSATATCLASIPVPSVLGDSHVTAAVIRSPSPLPQVADSSQKVGATENDFHWHSEHGATHDIYIALRSDPSPLSSPLGPLSESPESESGLHKLSLQSDRPFRGSVDSLSSGYETLPRSAVNFLSPLPIELENAWNLTNVFQLDRSPLFESEHGLGPSGLDRIRQQPSRVLTLPNLSTSSLSPMAASTARPNPLSRSGSSSRTHTGHMTMGQTYGDLEDLHRFPLESLHSFSFAQHSEELLHSRQNILKRSIDFMRDRMGWAASNPAIANAQANMSGDADIQGMMDLLTRAHVLEEENAAIARGPPTGPADVYGDNIFEKAFVDRASATSNSRGGGTHDLSHLPERQATPDSHHHLSAVPSDRLPHSRKDLYSAPSSRRVSLKRTYTDLNVASLKNKLMDTLAQPYASTDAAQSLASSTTGLGIPMPSALHTHSSKWTPVSQAVFRTEAKAPWTILAANDLSCLIFGVTQSELRRLSILEVVQHEHRQWLEAKLRDPSTDAAARTPLQPERPNIRAVNPKFRGLGNGVTAQLLSKPSSREKSRRAQTDDGYGSSTRNNRSNNHTTHKSRGVLLCGDVVPILKRNGTKGSASVWVMEKRGGLIWVLEEITENTASICLDEQWKVVEAKGDTDKIWGPQVVKKGQLVTELLPRLPADSLKSSPERGLDRITALKHFAARTAAGVCIPVTIGRLEGGRTLQVSSFPHVAGMMVLSSSTLKVISSNSVFSAALFGQDRPEGRHITELVPGFDEILDVLTEEDDVPLVDGIVVPEHSFRRARTLSILREGKANAASVFTEPSGLLAKHRDGSTIVVDVQLRVVKSSTFFSKEQVEKLEERSSDSEDSDDTIAVTELVYALWITYSRQIHAADPAANLSPSMLPTLNTTADRPSPTTEAHLSTVESSIAANGTSTVESTKPGVEVQSPSSSLSQQLSEAASEPLTDRPVQPLTEVQAHNAKKEIPQKRTINDYVILEEMGQGAYGQVKLARLKKQPAQKMVLKYVTKKRILVDTWTRDRRLGTVPLEIHVLDFLRRDGYRHPNIVEMQGFFEDDVNYYIEMLPHGLPGMDLFDYIELKNHMDEDECRNIFKQVSSAIHHLHTKALVVHRDIKDENVVLDGEGRIKLIDFGSAAYIKNGPFDVFVGTIDYAAPEVLQGKSYRGKEQDIWALGILLYTVVYKENPFYNVDEILDHPLRIPFLPFSEACIDLIRKMLDRDVDNRLTVTEVLEHPWLTTEDFAG</sequence>
<feature type="region of interest" description="Disordered" evidence="12">
    <location>
        <begin position="503"/>
        <end position="576"/>
    </location>
</feature>
<dbReference type="PANTHER" id="PTHR24346">
    <property type="entry name" value="MAP/MICROTUBULE AFFINITY-REGULATING KINASE"/>
    <property type="match status" value="1"/>
</dbReference>
<keyword evidence="6" id="KW-0808">Transferase</keyword>
<dbReference type="GO" id="GO:0004674">
    <property type="term" value="F:protein serine/threonine kinase activity"/>
    <property type="evidence" value="ECO:0007669"/>
    <property type="project" value="UniProtKB-KW"/>
</dbReference>
<evidence type="ECO:0000256" key="1">
    <source>
        <dbReference type="ARBA" id="ARBA00004496"/>
    </source>
</evidence>
<dbReference type="InterPro" id="IPR008271">
    <property type="entry name" value="Ser/Thr_kinase_AS"/>
</dbReference>
<evidence type="ECO:0000256" key="4">
    <source>
        <dbReference type="ARBA" id="ARBA00022527"/>
    </source>
</evidence>
<evidence type="ECO:0000256" key="8">
    <source>
        <dbReference type="ARBA" id="ARBA00022777"/>
    </source>
</evidence>
<comment type="catalytic activity">
    <reaction evidence="10">
        <text>L-threonyl-[protein] + ATP = O-phospho-L-threonyl-[protein] + ADP + H(+)</text>
        <dbReference type="Rhea" id="RHEA:46608"/>
        <dbReference type="Rhea" id="RHEA-COMP:11060"/>
        <dbReference type="Rhea" id="RHEA-COMP:11605"/>
        <dbReference type="ChEBI" id="CHEBI:15378"/>
        <dbReference type="ChEBI" id="CHEBI:30013"/>
        <dbReference type="ChEBI" id="CHEBI:30616"/>
        <dbReference type="ChEBI" id="CHEBI:61977"/>
        <dbReference type="ChEBI" id="CHEBI:456216"/>
        <dbReference type="EC" id="2.7.11.1"/>
    </reaction>
</comment>
<gene>
    <name evidence="14" type="ORF">N7539_001511</name>
</gene>
<evidence type="ECO:0000313" key="14">
    <source>
        <dbReference type="EMBL" id="KAJ5492765.1"/>
    </source>
</evidence>
<evidence type="ECO:0000259" key="13">
    <source>
        <dbReference type="PROSITE" id="PS50011"/>
    </source>
</evidence>
<dbReference type="Proteomes" id="UP001148312">
    <property type="component" value="Unassembled WGS sequence"/>
</dbReference>
<reference evidence="14" key="1">
    <citation type="submission" date="2022-12" db="EMBL/GenBank/DDBJ databases">
        <authorList>
            <person name="Petersen C."/>
        </authorList>
    </citation>
    <scope>NUCLEOTIDE SEQUENCE</scope>
    <source>
        <strain evidence="14">IBT 30728</strain>
    </source>
</reference>
<keyword evidence="9" id="KW-0067">ATP-binding</keyword>
<feature type="compositionally biased region" description="Basic and acidic residues" evidence="12">
    <location>
        <begin position="545"/>
        <end position="555"/>
    </location>
</feature>
<feature type="compositionally biased region" description="Low complexity" evidence="12">
    <location>
        <begin position="182"/>
        <end position="191"/>
    </location>
</feature>
<dbReference type="GeneID" id="81621363"/>
<reference evidence="14" key="2">
    <citation type="journal article" date="2023" name="IMA Fungus">
        <title>Comparative genomic study of the Penicillium genus elucidates a diverse pangenome and 15 lateral gene transfer events.</title>
        <authorList>
            <person name="Petersen C."/>
            <person name="Sorensen T."/>
            <person name="Nielsen M.R."/>
            <person name="Sondergaard T.E."/>
            <person name="Sorensen J.L."/>
            <person name="Fitzpatrick D.A."/>
            <person name="Frisvad J.C."/>
            <person name="Nielsen K.L."/>
        </authorList>
    </citation>
    <scope>NUCLEOTIDE SEQUENCE</scope>
    <source>
        <strain evidence="14">IBT 30728</strain>
    </source>
</reference>
<dbReference type="RefSeq" id="XP_056793145.1">
    <property type="nucleotide sequence ID" value="XM_056931114.1"/>
</dbReference>
<feature type="region of interest" description="Disordered" evidence="12">
    <location>
        <begin position="336"/>
        <end position="384"/>
    </location>
</feature>
<feature type="region of interest" description="Disordered" evidence="12">
    <location>
        <begin position="82"/>
        <end position="106"/>
    </location>
</feature>
<organism evidence="14 15">
    <name type="scientific">Penicillium diatomitis</name>
    <dbReference type="NCBI Taxonomy" id="2819901"/>
    <lineage>
        <taxon>Eukaryota</taxon>
        <taxon>Fungi</taxon>
        <taxon>Dikarya</taxon>
        <taxon>Ascomycota</taxon>
        <taxon>Pezizomycotina</taxon>
        <taxon>Eurotiomycetes</taxon>
        <taxon>Eurotiomycetidae</taxon>
        <taxon>Eurotiales</taxon>
        <taxon>Aspergillaceae</taxon>
        <taxon>Penicillium</taxon>
    </lineage>
</organism>
<dbReference type="SMART" id="SM00220">
    <property type="entry name" value="S_TKc"/>
    <property type="match status" value="1"/>
</dbReference>
<keyword evidence="4" id="KW-0723">Serine/threonine-protein kinase</keyword>
<dbReference type="AlphaFoldDB" id="A0A9W9XHL4"/>
<evidence type="ECO:0000256" key="10">
    <source>
        <dbReference type="ARBA" id="ARBA00047899"/>
    </source>
</evidence>
<dbReference type="InterPro" id="IPR000719">
    <property type="entry name" value="Prot_kinase_dom"/>
</dbReference>
<comment type="subcellular location">
    <subcellularLocation>
        <location evidence="1">Cytoplasm</location>
    </subcellularLocation>
</comment>
<dbReference type="PANTHER" id="PTHR24346:SF51">
    <property type="entry name" value="PAS DOMAIN-CONTAINING SERINE_THREONINE-PROTEIN KINASE"/>
    <property type="match status" value="1"/>
</dbReference>
<dbReference type="InterPro" id="IPR011009">
    <property type="entry name" value="Kinase-like_dom_sf"/>
</dbReference>
<evidence type="ECO:0000256" key="7">
    <source>
        <dbReference type="ARBA" id="ARBA00022741"/>
    </source>
</evidence>
<feature type="compositionally biased region" description="Low complexity" evidence="12">
    <location>
        <begin position="561"/>
        <end position="571"/>
    </location>
</feature>
<dbReference type="Pfam" id="PF25421">
    <property type="entry name" value="DUF7891"/>
    <property type="match status" value="1"/>
</dbReference>
<dbReference type="CDD" id="cd00130">
    <property type="entry name" value="PAS"/>
    <property type="match status" value="1"/>
</dbReference>
<dbReference type="PROSITE" id="PS50011">
    <property type="entry name" value="PROTEIN_KINASE_DOM"/>
    <property type="match status" value="1"/>
</dbReference>
<keyword evidence="7" id="KW-0547">Nucleotide-binding</keyword>
<feature type="region of interest" description="Disordered" evidence="12">
    <location>
        <begin position="885"/>
        <end position="949"/>
    </location>
</feature>
<feature type="compositionally biased region" description="Low complexity" evidence="12">
    <location>
        <begin position="82"/>
        <end position="96"/>
    </location>
</feature>
<name>A0A9W9XHL4_9EURO</name>
<dbReference type="FunFam" id="3.30.200.20:FF:000314">
    <property type="entry name" value="Serine/threonine protein kinase"/>
    <property type="match status" value="1"/>
</dbReference>
<keyword evidence="3" id="KW-0963">Cytoplasm</keyword>
<accession>A0A9W9XHL4</accession>
<dbReference type="GO" id="GO:0035556">
    <property type="term" value="P:intracellular signal transduction"/>
    <property type="evidence" value="ECO:0007669"/>
    <property type="project" value="TreeGrafter"/>
</dbReference>
<dbReference type="GO" id="GO:0005524">
    <property type="term" value="F:ATP binding"/>
    <property type="evidence" value="ECO:0007669"/>
    <property type="project" value="UniProtKB-KW"/>
</dbReference>
<comment type="catalytic activity">
    <reaction evidence="11">
        <text>L-seryl-[protein] + ATP = O-phospho-L-seryl-[protein] + ADP + H(+)</text>
        <dbReference type="Rhea" id="RHEA:17989"/>
        <dbReference type="Rhea" id="RHEA-COMP:9863"/>
        <dbReference type="Rhea" id="RHEA-COMP:11604"/>
        <dbReference type="ChEBI" id="CHEBI:15378"/>
        <dbReference type="ChEBI" id="CHEBI:29999"/>
        <dbReference type="ChEBI" id="CHEBI:30616"/>
        <dbReference type="ChEBI" id="CHEBI:83421"/>
        <dbReference type="ChEBI" id="CHEBI:456216"/>
        <dbReference type="EC" id="2.7.11.1"/>
    </reaction>
</comment>
<dbReference type="InterPro" id="IPR057213">
    <property type="entry name" value="DUF7891"/>
</dbReference>
<keyword evidence="15" id="KW-1185">Reference proteome</keyword>
<dbReference type="Gene3D" id="3.30.200.20">
    <property type="entry name" value="Phosphorylase Kinase, domain 1"/>
    <property type="match status" value="1"/>
</dbReference>
<dbReference type="CDD" id="cd14004">
    <property type="entry name" value="STKc_PASK"/>
    <property type="match status" value="1"/>
</dbReference>
<evidence type="ECO:0000256" key="12">
    <source>
        <dbReference type="SAM" id="MobiDB-lite"/>
    </source>
</evidence>
<evidence type="ECO:0000256" key="3">
    <source>
        <dbReference type="ARBA" id="ARBA00022490"/>
    </source>
</evidence>
<evidence type="ECO:0000256" key="9">
    <source>
        <dbReference type="ARBA" id="ARBA00022840"/>
    </source>
</evidence>
<dbReference type="EMBL" id="JAPWDQ010000002">
    <property type="protein sequence ID" value="KAJ5492765.1"/>
    <property type="molecule type" value="Genomic_DNA"/>
</dbReference>
<dbReference type="EC" id="2.7.11.1" evidence="2"/>
<feature type="compositionally biased region" description="Low complexity" evidence="12">
    <location>
        <begin position="931"/>
        <end position="944"/>
    </location>
</feature>
<dbReference type="GO" id="GO:0045719">
    <property type="term" value="P:negative regulation of glycogen biosynthetic process"/>
    <property type="evidence" value="ECO:0007669"/>
    <property type="project" value="TreeGrafter"/>
</dbReference>
<comment type="caution">
    <text evidence="14">The sequence shown here is derived from an EMBL/GenBank/DDBJ whole genome shotgun (WGS) entry which is preliminary data.</text>
</comment>
<proteinExistence type="predicted"/>
<evidence type="ECO:0000313" key="15">
    <source>
        <dbReference type="Proteomes" id="UP001148312"/>
    </source>
</evidence>
<evidence type="ECO:0000256" key="11">
    <source>
        <dbReference type="ARBA" id="ARBA00048679"/>
    </source>
</evidence>
<dbReference type="GO" id="GO:0005634">
    <property type="term" value="C:nucleus"/>
    <property type="evidence" value="ECO:0007669"/>
    <property type="project" value="TreeGrafter"/>
</dbReference>
<keyword evidence="8" id="KW-0418">Kinase</keyword>